<evidence type="ECO:0000256" key="1">
    <source>
        <dbReference type="ARBA" id="ARBA00008834"/>
    </source>
</evidence>
<evidence type="ECO:0000256" key="5">
    <source>
        <dbReference type="SAM" id="SignalP"/>
    </source>
</evidence>
<evidence type="ECO:0000256" key="4">
    <source>
        <dbReference type="RuleBase" id="RU361169"/>
    </source>
</evidence>
<dbReference type="SMART" id="SM00710">
    <property type="entry name" value="PbH1"/>
    <property type="match status" value="5"/>
</dbReference>
<dbReference type="SUPFAM" id="SSF51126">
    <property type="entry name" value="Pectin lyase-like"/>
    <property type="match status" value="1"/>
</dbReference>
<feature type="chain" id="PRO_5016253323" evidence="5">
    <location>
        <begin position="23"/>
        <end position="510"/>
    </location>
</feature>
<dbReference type="Gene3D" id="2.160.20.10">
    <property type="entry name" value="Single-stranded right-handed beta-helix, Pectin lyase-like"/>
    <property type="match status" value="1"/>
</dbReference>
<name>A0A327VJX5_9BACT</name>
<feature type="signal peptide" evidence="5">
    <location>
        <begin position="1"/>
        <end position="22"/>
    </location>
</feature>
<evidence type="ECO:0000313" key="7">
    <source>
        <dbReference type="Proteomes" id="UP000249819"/>
    </source>
</evidence>
<reference evidence="6 7" key="1">
    <citation type="submission" date="2018-06" db="EMBL/GenBank/DDBJ databases">
        <title>Genomic Encyclopedia of Archaeal and Bacterial Type Strains, Phase II (KMG-II): from individual species to whole genera.</title>
        <authorList>
            <person name="Goeker M."/>
        </authorList>
    </citation>
    <scope>NUCLEOTIDE SEQUENCE [LARGE SCALE GENOMIC DNA]</scope>
    <source>
        <strain evidence="6 7">DSM 29821</strain>
    </source>
</reference>
<comment type="similarity">
    <text evidence="1 4">Belongs to the glycosyl hydrolase 28 family.</text>
</comment>
<dbReference type="PANTHER" id="PTHR31339:SF9">
    <property type="entry name" value="PLASMIN AND FIBRONECTIN-BINDING PROTEIN A"/>
    <property type="match status" value="1"/>
</dbReference>
<evidence type="ECO:0000256" key="3">
    <source>
        <dbReference type="ARBA" id="ARBA00023295"/>
    </source>
</evidence>
<dbReference type="InterPro" id="IPR012334">
    <property type="entry name" value="Pectin_lyas_fold"/>
</dbReference>
<proteinExistence type="inferred from homology"/>
<dbReference type="GO" id="GO:0005975">
    <property type="term" value="P:carbohydrate metabolic process"/>
    <property type="evidence" value="ECO:0007669"/>
    <property type="project" value="InterPro"/>
</dbReference>
<evidence type="ECO:0000313" key="6">
    <source>
        <dbReference type="EMBL" id="RAJ75014.1"/>
    </source>
</evidence>
<keyword evidence="2 4" id="KW-0378">Hydrolase</keyword>
<dbReference type="InterPro" id="IPR000743">
    <property type="entry name" value="Glyco_hydro_28"/>
</dbReference>
<dbReference type="InterPro" id="IPR006626">
    <property type="entry name" value="PbH1"/>
</dbReference>
<keyword evidence="7" id="KW-1185">Reference proteome</keyword>
<dbReference type="InterPro" id="IPR011050">
    <property type="entry name" value="Pectin_lyase_fold/virulence"/>
</dbReference>
<sequence>MKQPSLLCAVLLFLFAVNHALAQNAIFEIEKFGANGDGKTLNTTVIQSAIDSCSSSGGGTVHFPAGTWLTGTLLLKNNVTLNLDKDATLLGSTDINDYQVVDGFKDGLGQQMGYALIGAVNVNNTGITGKGTINGQGKLVYASGGHSRRPFLIRFVRSNNIIVKEVHLTGPTAWTMHFFHCKNILTEKISIYSRGLGNNDGIDIDCCENVNIRDCDINSGDDAICFKTTSPFPCRNVTVSNIRINTGEGAIKFGTESAGNFEDISVNNIKVNFAREGGIKIFSVDGSHIKNISISNVEMDTVNMPIIMRLGARLKTFREGDQKQEPGTINNIHIRNVSVKRGTWTGMLISGIQDHYIDGVYMENIRINIPGEGAAEDAKIVLEERPADYPEIKMFGKKIPAYGLYIRHAKNIRCNNVVFTSDKTDERPAIIGYDLENITYSKWKLPSTGGNEPVAKIADSKNIQFKNITPPASTSTFLQVSGNKSEGIVVPGKLPVVVDNDVPTNAVKKQ</sequence>
<keyword evidence="5" id="KW-0732">Signal</keyword>
<gene>
    <name evidence="6" type="ORF">CLV59_11060</name>
</gene>
<comment type="caution">
    <text evidence="6">The sequence shown here is derived from an EMBL/GenBank/DDBJ whole genome shotgun (WGS) entry which is preliminary data.</text>
</comment>
<dbReference type="RefSeq" id="WP_111594922.1">
    <property type="nucleotide sequence ID" value="NZ_QLMA01000010.1"/>
</dbReference>
<dbReference type="Proteomes" id="UP000249819">
    <property type="component" value="Unassembled WGS sequence"/>
</dbReference>
<accession>A0A327VJX5</accession>
<dbReference type="EMBL" id="QLMA01000010">
    <property type="protein sequence ID" value="RAJ75014.1"/>
    <property type="molecule type" value="Genomic_DNA"/>
</dbReference>
<evidence type="ECO:0000256" key="2">
    <source>
        <dbReference type="ARBA" id="ARBA00022801"/>
    </source>
</evidence>
<dbReference type="GO" id="GO:0004650">
    <property type="term" value="F:polygalacturonase activity"/>
    <property type="evidence" value="ECO:0007669"/>
    <property type="project" value="InterPro"/>
</dbReference>
<dbReference type="InterPro" id="IPR051801">
    <property type="entry name" value="GH28_Enzymes"/>
</dbReference>
<dbReference type="OrthoDB" id="9795222at2"/>
<dbReference type="AlphaFoldDB" id="A0A327VJX5"/>
<dbReference type="Pfam" id="PF00295">
    <property type="entry name" value="Glyco_hydro_28"/>
    <property type="match status" value="1"/>
</dbReference>
<protein>
    <submittedName>
        <fullName evidence="6">Polygalacturonase</fullName>
    </submittedName>
</protein>
<dbReference type="PANTHER" id="PTHR31339">
    <property type="entry name" value="PECTIN LYASE-RELATED"/>
    <property type="match status" value="1"/>
</dbReference>
<organism evidence="6 7">
    <name type="scientific">Chitinophaga dinghuensis</name>
    <dbReference type="NCBI Taxonomy" id="1539050"/>
    <lineage>
        <taxon>Bacteria</taxon>
        <taxon>Pseudomonadati</taxon>
        <taxon>Bacteroidota</taxon>
        <taxon>Chitinophagia</taxon>
        <taxon>Chitinophagales</taxon>
        <taxon>Chitinophagaceae</taxon>
        <taxon>Chitinophaga</taxon>
    </lineage>
</organism>
<keyword evidence="3 4" id="KW-0326">Glycosidase</keyword>